<feature type="transmembrane region" description="Helical" evidence="1">
    <location>
        <begin position="83"/>
        <end position="99"/>
    </location>
</feature>
<dbReference type="InterPro" id="IPR043831">
    <property type="entry name" value="DUF5808"/>
</dbReference>
<feature type="transmembrane region" description="Helical" evidence="1">
    <location>
        <begin position="6"/>
        <end position="22"/>
    </location>
</feature>
<dbReference type="AlphaFoldDB" id="A0A2T0SZQ0"/>
<feature type="transmembrane region" description="Helical" evidence="1">
    <location>
        <begin position="58"/>
        <end position="77"/>
    </location>
</feature>
<dbReference type="Pfam" id="PF19124">
    <property type="entry name" value="DUF5808"/>
    <property type="match status" value="1"/>
</dbReference>
<name>A0A2T0SZQ0_9PSEU</name>
<evidence type="ECO:0000256" key="1">
    <source>
        <dbReference type="SAM" id="Phobius"/>
    </source>
</evidence>
<gene>
    <name evidence="3" type="ORF">CLV43_108295</name>
</gene>
<organism evidence="3 4">
    <name type="scientific">Umezawaea tangerina</name>
    <dbReference type="NCBI Taxonomy" id="84725"/>
    <lineage>
        <taxon>Bacteria</taxon>
        <taxon>Bacillati</taxon>
        <taxon>Actinomycetota</taxon>
        <taxon>Actinomycetes</taxon>
        <taxon>Pseudonocardiales</taxon>
        <taxon>Pseudonocardiaceae</taxon>
        <taxon>Umezawaea</taxon>
    </lineage>
</organism>
<evidence type="ECO:0000313" key="4">
    <source>
        <dbReference type="Proteomes" id="UP000239494"/>
    </source>
</evidence>
<feature type="transmembrane region" description="Helical" evidence="1">
    <location>
        <begin position="346"/>
        <end position="366"/>
    </location>
</feature>
<feature type="domain" description="DUF5808" evidence="2">
    <location>
        <begin position="323"/>
        <end position="346"/>
    </location>
</feature>
<proteinExistence type="predicted"/>
<comment type="caution">
    <text evidence="3">The sequence shown here is derived from an EMBL/GenBank/DDBJ whole genome shotgun (WGS) entry which is preliminary data.</text>
</comment>
<feature type="transmembrane region" description="Helical" evidence="1">
    <location>
        <begin position="263"/>
        <end position="286"/>
    </location>
</feature>
<feature type="transmembrane region" description="Helical" evidence="1">
    <location>
        <begin position="184"/>
        <end position="209"/>
    </location>
</feature>
<dbReference type="Proteomes" id="UP000239494">
    <property type="component" value="Unassembled WGS sequence"/>
</dbReference>
<dbReference type="EMBL" id="PVTF01000008">
    <property type="protein sequence ID" value="PRY38895.1"/>
    <property type="molecule type" value="Genomic_DNA"/>
</dbReference>
<keyword evidence="1" id="KW-1133">Transmembrane helix</keyword>
<reference evidence="3 4" key="1">
    <citation type="submission" date="2018-03" db="EMBL/GenBank/DDBJ databases">
        <title>Genomic Encyclopedia of Archaeal and Bacterial Type Strains, Phase II (KMG-II): from individual species to whole genera.</title>
        <authorList>
            <person name="Goeker M."/>
        </authorList>
    </citation>
    <scope>NUCLEOTIDE SEQUENCE [LARGE SCALE GENOMIC DNA]</scope>
    <source>
        <strain evidence="3 4">DSM 44720</strain>
    </source>
</reference>
<protein>
    <submittedName>
        <fullName evidence="3">Putative membrane protein</fullName>
    </submittedName>
</protein>
<keyword evidence="4" id="KW-1185">Reference proteome</keyword>
<sequence>MLVIAALNLGIIAMVGALLHLVPHPRLGSPSAAFGVRTPPDRADDPVILEQRRRYGSVLLIVIPVISLLTALAGALLDSVAPASVGVAVLCLVAAALWARAHRAISQAKDTGRWYGHLRQGAVADTSLRTDPVRFPWLWTIPSALVVAVTALVGVVVYPNLPDTLQLPRRGVGETAYLDYPTTVWTAFGLVFGQVLLTALMVGVVVSALRARPDLDAAQPRGSAVRYRKYLAGTARALLAMATLLNLMLSGLSAVVWSGNHSGWLLAAIVGIPLAASLAVAAHLVLRVGGGGKASEAEAPTGLVRRDDDRHSAAAGLLYINADDPAVLVPSRVGRGWTVNLGNPRVLAGAAATLAAAGGAAALFVLM</sequence>
<evidence type="ECO:0000259" key="2">
    <source>
        <dbReference type="Pfam" id="PF19124"/>
    </source>
</evidence>
<feature type="transmembrane region" description="Helical" evidence="1">
    <location>
        <begin position="230"/>
        <end position="257"/>
    </location>
</feature>
<evidence type="ECO:0000313" key="3">
    <source>
        <dbReference type="EMBL" id="PRY38895.1"/>
    </source>
</evidence>
<keyword evidence="1" id="KW-0472">Membrane</keyword>
<keyword evidence="1" id="KW-0812">Transmembrane</keyword>
<feature type="transmembrane region" description="Helical" evidence="1">
    <location>
        <begin position="137"/>
        <end position="158"/>
    </location>
</feature>
<dbReference type="RefSeq" id="WP_211304572.1">
    <property type="nucleotide sequence ID" value="NZ_PVTF01000008.1"/>
</dbReference>
<accession>A0A2T0SZQ0</accession>